<evidence type="ECO:0000256" key="1">
    <source>
        <dbReference type="SAM" id="Phobius"/>
    </source>
</evidence>
<name>A0A9N8HWL5_9STRA</name>
<evidence type="ECO:0000313" key="3">
    <source>
        <dbReference type="Proteomes" id="UP001153069"/>
    </source>
</evidence>
<dbReference type="OrthoDB" id="38519at2759"/>
<keyword evidence="3" id="KW-1185">Reference proteome</keyword>
<reference evidence="2" key="1">
    <citation type="submission" date="2020-06" db="EMBL/GenBank/DDBJ databases">
        <authorList>
            <consortium name="Plant Systems Biology data submission"/>
        </authorList>
    </citation>
    <scope>NUCLEOTIDE SEQUENCE</scope>
    <source>
        <strain evidence="2">D6</strain>
    </source>
</reference>
<gene>
    <name evidence="2" type="ORF">SEMRO_2210_G319200.1</name>
</gene>
<comment type="caution">
    <text evidence="2">The sequence shown here is derived from an EMBL/GenBank/DDBJ whole genome shotgun (WGS) entry which is preliminary data.</text>
</comment>
<accession>A0A9N8HWL5</accession>
<sequence>MQITPTTIIRTASNYQGLTAGAVNHETYRYKRTFCGCFGVCPELAAELWNMLDDADPMSDIRWVTYFLATLMFLRTYTVTAVLAMIFMKDEKAIRHWVDHHKYRDLTTYMLHPTITAAPNQMGEQTDE</sequence>
<evidence type="ECO:0000313" key="2">
    <source>
        <dbReference type="EMBL" id="CAB9528372.1"/>
    </source>
</evidence>
<dbReference type="Proteomes" id="UP001153069">
    <property type="component" value="Unassembled WGS sequence"/>
</dbReference>
<protein>
    <submittedName>
        <fullName evidence="2">Uncharacterized protein</fullName>
    </submittedName>
</protein>
<keyword evidence="1" id="KW-0472">Membrane</keyword>
<organism evidence="2 3">
    <name type="scientific">Seminavis robusta</name>
    <dbReference type="NCBI Taxonomy" id="568900"/>
    <lineage>
        <taxon>Eukaryota</taxon>
        <taxon>Sar</taxon>
        <taxon>Stramenopiles</taxon>
        <taxon>Ochrophyta</taxon>
        <taxon>Bacillariophyta</taxon>
        <taxon>Bacillariophyceae</taxon>
        <taxon>Bacillariophycidae</taxon>
        <taxon>Naviculales</taxon>
        <taxon>Naviculaceae</taxon>
        <taxon>Seminavis</taxon>
    </lineage>
</organism>
<keyword evidence="1" id="KW-1133">Transmembrane helix</keyword>
<dbReference type="EMBL" id="CAICTM010002208">
    <property type="protein sequence ID" value="CAB9528372.1"/>
    <property type="molecule type" value="Genomic_DNA"/>
</dbReference>
<keyword evidence="1" id="KW-0812">Transmembrane</keyword>
<dbReference type="AlphaFoldDB" id="A0A9N8HWL5"/>
<proteinExistence type="predicted"/>
<feature type="transmembrane region" description="Helical" evidence="1">
    <location>
        <begin position="63"/>
        <end position="87"/>
    </location>
</feature>